<sequence>MVYDLILKNSNIIDKKGEIKKNLNIYINQGEIVRISGESKEVASAKEIIDCGNLFITPGLVNLHTHSPMNIFKGIAEDVDIEDWFNKEIWPYESKMKEVDVYYGALLAIVEMIENGVTAFADHYFYAEKVCDAVLETGIRGDIAPTLFGVSENFDEELKKVSHLIEEKNGINDRLSLRYGPHSPYTCPPKTLKKIIDAAKYYKVGLHIHMAETAKQVEDSINTYRKTHFEIFYDAGGFDIPTIIAHGLWVNEEDLKYLSNSSCFAVTPKTYMKLNMGLGNIWKYYKQLNIGFGTDGAASSNSLSPIEQARLFALLGKLNYKATEYRLEEIWAMIMKGHEVLNFNIGDIKVGCKADLIFWDLNRVNTMPVYNPLASIIYSADSQNIIHVMVNGIFLKKNSKLMIDTTEIIKEAREHAKKILKRGKGTQRYIFKT</sequence>
<dbReference type="PANTHER" id="PTHR43794">
    <property type="entry name" value="AMINOHYDROLASE SSNA-RELATED"/>
    <property type="match status" value="1"/>
</dbReference>
<dbReference type="Pfam" id="PF01979">
    <property type="entry name" value="Amidohydro_1"/>
    <property type="match status" value="1"/>
</dbReference>
<organism evidence="3 4">
    <name type="scientific">Thermoanaerobacter thermohydrosulfuricus</name>
    <name type="common">Clostridium thermohydrosulfuricum</name>
    <dbReference type="NCBI Taxonomy" id="1516"/>
    <lineage>
        <taxon>Bacteria</taxon>
        <taxon>Bacillati</taxon>
        <taxon>Bacillota</taxon>
        <taxon>Clostridia</taxon>
        <taxon>Thermoanaerobacterales</taxon>
        <taxon>Thermoanaerobacteraceae</taxon>
        <taxon>Thermoanaerobacter</taxon>
    </lineage>
</organism>
<dbReference type="Gene3D" id="2.30.40.10">
    <property type="entry name" value="Urease, subunit C, domain 1"/>
    <property type="match status" value="1"/>
</dbReference>
<dbReference type="InterPro" id="IPR011059">
    <property type="entry name" value="Metal-dep_hydrolase_composite"/>
</dbReference>
<dbReference type="InterPro" id="IPR050287">
    <property type="entry name" value="MTA/SAH_deaminase"/>
</dbReference>
<dbReference type="Proteomes" id="UP000183404">
    <property type="component" value="Unassembled WGS sequence"/>
</dbReference>
<protein>
    <submittedName>
        <fullName evidence="3">5-methylthioadenosine/S-adenosylhomocysteine deaminase</fullName>
    </submittedName>
</protein>
<gene>
    <name evidence="3" type="ORF">SAMN04244560_02038</name>
</gene>
<feature type="domain" description="Amidohydrolase-related" evidence="2">
    <location>
        <begin position="55"/>
        <end position="392"/>
    </location>
</feature>
<proteinExistence type="predicted"/>
<name>A0A1G7SSV4_THETY</name>
<dbReference type="RefSeq" id="WP_074592725.1">
    <property type="nucleotide sequence ID" value="NZ_FNBS01000055.1"/>
</dbReference>
<evidence type="ECO:0000313" key="4">
    <source>
        <dbReference type="Proteomes" id="UP000183404"/>
    </source>
</evidence>
<evidence type="ECO:0000259" key="2">
    <source>
        <dbReference type="Pfam" id="PF01979"/>
    </source>
</evidence>
<dbReference type="AlphaFoldDB" id="A0A1G7SSV4"/>
<evidence type="ECO:0000256" key="1">
    <source>
        <dbReference type="ARBA" id="ARBA00022801"/>
    </source>
</evidence>
<dbReference type="SUPFAM" id="SSF51338">
    <property type="entry name" value="Composite domain of metallo-dependent hydrolases"/>
    <property type="match status" value="1"/>
</dbReference>
<dbReference type="InterPro" id="IPR006680">
    <property type="entry name" value="Amidohydro-rel"/>
</dbReference>
<dbReference type="SUPFAM" id="SSF51556">
    <property type="entry name" value="Metallo-dependent hydrolases"/>
    <property type="match status" value="1"/>
</dbReference>
<keyword evidence="1" id="KW-0378">Hydrolase</keyword>
<dbReference type="GO" id="GO:0016810">
    <property type="term" value="F:hydrolase activity, acting on carbon-nitrogen (but not peptide) bonds"/>
    <property type="evidence" value="ECO:0007669"/>
    <property type="project" value="InterPro"/>
</dbReference>
<dbReference type="EMBL" id="FNBS01000055">
    <property type="protein sequence ID" value="SDG25854.1"/>
    <property type="molecule type" value="Genomic_DNA"/>
</dbReference>
<evidence type="ECO:0000313" key="3">
    <source>
        <dbReference type="EMBL" id="SDG25854.1"/>
    </source>
</evidence>
<accession>A0A1G7SSV4</accession>
<dbReference type="Gene3D" id="3.20.20.140">
    <property type="entry name" value="Metal-dependent hydrolases"/>
    <property type="match status" value="1"/>
</dbReference>
<reference evidence="3 4" key="1">
    <citation type="submission" date="2016-10" db="EMBL/GenBank/DDBJ databases">
        <authorList>
            <person name="de Groot N.N."/>
        </authorList>
    </citation>
    <scope>NUCLEOTIDE SEQUENCE [LARGE SCALE GENOMIC DNA]</scope>
    <source>
        <strain evidence="3 4">DSM 569</strain>
    </source>
</reference>
<dbReference type="PANTHER" id="PTHR43794:SF11">
    <property type="entry name" value="AMIDOHYDROLASE-RELATED DOMAIN-CONTAINING PROTEIN"/>
    <property type="match status" value="1"/>
</dbReference>
<dbReference type="InterPro" id="IPR032466">
    <property type="entry name" value="Metal_Hydrolase"/>
</dbReference>